<dbReference type="PANTHER" id="PTHR43662">
    <property type="match status" value="1"/>
</dbReference>
<keyword evidence="2" id="KW-0732">Signal</keyword>
<feature type="region of interest" description="Disordered" evidence="1">
    <location>
        <begin position="465"/>
        <end position="487"/>
    </location>
</feature>
<name>A0ABR3SZ18_9PEZI</name>
<dbReference type="Pfam" id="PF09362">
    <property type="entry name" value="DUF1996"/>
    <property type="match status" value="1"/>
</dbReference>
<feature type="region of interest" description="Disordered" evidence="1">
    <location>
        <begin position="355"/>
        <end position="375"/>
    </location>
</feature>
<dbReference type="PANTHER" id="PTHR43662:SF7">
    <property type="entry name" value="DUF1996 DOMAIN-CONTAINING PROTEIN"/>
    <property type="match status" value="1"/>
</dbReference>
<reference evidence="4 5" key="1">
    <citation type="submission" date="2024-02" db="EMBL/GenBank/DDBJ databases">
        <title>De novo assembly and annotation of 12 fungi associated with fruit tree decline syndrome in Ontario, Canada.</title>
        <authorList>
            <person name="Sulman M."/>
            <person name="Ellouze W."/>
            <person name="Ilyukhin E."/>
        </authorList>
    </citation>
    <scope>NUCLEOTIDE SEQUENCE [LARGE SCALE GENOMIC DNA]</scope>
    <source>
        <strain evidence="4 5">M1-105</strain>
    </source>
</reference>
<keyword evidence="5" id="KW-1185">Reference proteome</keyword>
<dbReference type="EMBL" id="JAJVDC020000028">
    <property type="protein sequence ID" value="KAL1632592.1"/>
    <property type="molecule type" value="Genomic_DNA"/>
</dbReference>
<dbReference type="Proteomes" id="UP001521116">
    <property type="component" value="Unassembled WGS sequence"/>
</dbReference>
<feature type="signal peptide" evidence="2">
    <location>
        <begin position="1"/>
        <end position="22"/>
    </location>
</feature>
<gene>
    <name evidence="4" type="ORF">SLS56_003491</name>
</gene>
<feature type="chain" id="PRO_5047483342" description="DUF1996 domain-containing protein" evidence="2">
    <location>
        <begin position="23"/>
        <end position="487"/>
    </location>
</feature>
<evidence type="ECO:0000256" key="2">
    <source>
        <dbReference type="SAM" id="SignalP"/>
    </source>
</evidence>
<evidence type="ECO:0000259" key="3">
    <source>
        <dbReference type="Pfam" id="PF09362"/>
    </source>
</evidence>
<proteinExistence type="predicted"/>
<dbReference type="InterPro" id="IPR018535">
    <property type="entry name" value="DUF1996"/>
</dbReference>
<feature type="domain" description="DUF1996" evidence="3">
    <location>
        <begin position="38"/>
        <end position="283"/>
    </location>
</feature>
<evidence type="ECO:0000313" key="5">
    <source>
        <dbReference type="Proteomes" id="UP001521116"/>
    </source>
</evidence>
<feature type="compositionally biased region" description="Basic residues" evidence="1">
    <location>
        <begin position="467"/>
        <end position="481"/>
    </location>
</feature>
<accession>A0ABR3SZ18</accession>
<evidence type="ECO:0000313" key="4">
    <source>
        <dbReference type="EMBL" id="KAL1632592.1"/>
    </source>
</evidence>
<evidence type="ECO:0000256" key="1">
    <source>
        <dbReference type="SAM" id="MobiDB-lite"/>
    </source>
</evidence>
<organism evidence="4 5">
    <name type="scientific">Neofusicoccum ribis</name>
    <dbReference type="NCBI Taxonomy" id="45134"/>
    <lineage>
        <taxon>Eukaryota</taxon>
        <taxon>Fungi</taxon>
        <taxon>Dikarya</taxon>
        <taxon>Ascomycota</taxon>
        <taxon>Pezizomycotina</taxon>
        <taxon>Dothideomycetes</taxon>
        <taxon>Dothideomycetes incertae sedis</taxon>
        <taxon>Botryosphaeriales</taxon>
        <taxon>Botryosphaeriaceae</taxon>
        <taxon>Neofusicoccum</taxon>
    </lineage>
</organism>
<sequence length="487" mass="52812">MVKSTILPEVLSFLALSGAADAFWRMPCRGRTGLARIDPIVDTGEVSSHAHAIHGGNNFGMSIGYADLVSSSCTSCQVTQDNSAYWTPSMHFIYTNGTTVVVPQVGGMLAYYLLYGDNVQAFPKNFRMLAGDMRQRNFTLAVPDPEKPWTGEDATQKALEQKALGFNCLHYNVNPPEATLYRHFLPDKSFLDENCSDGLRLEVMFPSCWNGKDLDSDDHKSHMAYPDQTITGTCPEGFETRLISLMYETIWATNDFIGVDGEFVLSYGDPTGYGYHGDFMSGWDVDFLQSAVETCTNESGKVEDCALFNLQEEADMLDCKFDVPEVLADENCAGPTDGLCGNVPIQYGPEYASTQAAETSPPAISTTSHSSTPLVPTLSYSTGRESFASDQYGGGVTVNKVAGAATGTPSTIALATTTPAPTYPETDEDGEIIATTTYTSNGAVYEVAIEEEIVYVTVGGATPSPVAKHKRHMHHGHHNRREHGLLA</sequence>
<comment type="caution">
    <text evidence="4">The sequence shown here is derived from an EMBL/GenBank/DDBJ whole genome shotgun (WGS) entry which is preliminary data.</text>
</comment>
<protein>
    <recommendedName>
        <fullName evidence="3">DUF1996 domain-containing protein</fullName>
    </recommendedName>
</protein>